<evidence type="ECO:0000256" key="1">
    <source>
        <dbReference type="ARBA" id="ARBA00022487"/>
    </source>
</evidence>
<dbReference type="EMBL" id="UINC01141374">
    <property type="protein sequence ID" value="SVD29068.1"/>
    <property type="molecule type" value="Genomic_DNA"/>
</dbReference>
<reference evidence="5" key="1">
    <citation type="submission" date="2018-05" db="EMBL/GenBank/DDBJ databases">
        <authorList>
            <person name="Lanie J.A."/>
            <person name="Ng W.-L."/>
            <person name="Kazmierczak K.M."/>
            <person name="Andrzejewski T.M."/>
            <person name="Davidsen T.M."/>
            <person name="Wayne K.J."/>
            <person name="Tettelin H."/>
            <person name="Glass J.I."/>
            <person name="Rusch D."/>
            <person name="Podicherti R."/>
            <person name="Tsui H.-C.T."/>
            <person name="Winkler M.E."/>
        </authorList>
    </citation>
    <scope>NUCLEOTIDE SEQUENCE</scope>
</reference>
<organism evidence="5">
    <name type="scientific">marine metagenome</name>
    <dbReference type="NCBI Taxonomy" id="408172"/>
    <lineage>
        <taxon>unclassified sequences</taxon>
        <taxon>metagenomes</taxon>
        <taxon>ecological metagenomes</taxon>
    </lineage>
</organism>
<dbReference type="AlphaFoldDB" id="A0A382U5W2"/>
<accession>A0A382U5W2</accession>
<proteinExistence type="predicted"/>
<evidence type="ECO:0000256" key="2">
    <source>
        <dbReference type="ARBA" id="ARBA00022729"/>
    </source>
</evidence>
<dbReference type="InterPro" id="IPR011118">
    <property type="entry name" value="Tannase/feruloyl_esterase"/>
</dbReference>
<protein>
    <submittedName>
        <fullName evidence="5">Uncharacterized protein</fullName>
    </submittedName>
</protein>
<feature type="non-terminal residue" evidence="5">
    <location>
        <position position="148"/>
    </location>
</feature>
<dbReference type="PANTHER" id="PTHR33938">
    <property type="entry name" value="FERULOYL ESTERASE B-RELATED"/>
    <property type="match status" value="1"/>
</dbReference>
<dbReference type="PANTHER" id="PTHR33938:SF15">
    <property type="entry name" value="FERULOYL ESTERASE B-RELATED"/>
    <property type="match status" value="1"/>
</dbReference>
<keyword evidence="2" id="KW-0732">Signal</keyword>
<gene>
    <name evidence="5" type="ORF">METZ01_LOCUS381922</name>
</gene>
<keyword evidence="4" id="KW-1015">Disulfide bond</keyword>
<keyword evidence="1" id="KW-0719">Serine esterase</keyword>
<evidence type="ECO:0000256" key="4">
    <source>
        <dbReference type="ARBA" id="ARBA00023157"/>
    </source>
</evidence>
<keyword evidence="3" id="KW-0378">Hydrolase</keyword>
<name>A0A382U5W2_9ZZZZ</name>
<evidence type="ECO:0000313" key="5">
    <source>
        <dbReference type="EMBL" id="SVD29068.1"/>
    </source>
</evidence>
<dbReference type="Pfam" id="PF07519">
    <property type="entry name" value="Tannase"/>
    <property type="match status" value="1"/>
</dbReference>
<evidence type="ECO:0000256" key="3">
    <source>
        <dbReference type="ARBA" id="ARBA00022801"/>
    </source>
</evidence>
<sequence length="148" mass="15953">MRSKCQSIVITLFLVSPLSGHAYDCEIAAFEQLATDSPYGVMLTSAGVVDETGGYCRLEGVIANDDGQSQIRFQLRFPDETAWNGRFLVSGNGGTAGLFQGENRVQAALELGYATGQTDTGHTRDGPEDWVMKELKSGVIVPNYVAID</sequence>
<dbReference type="GO" id="GO:0052689">
    <property type="term" value="F:carboxylic ester hydrolase activity"/>
    <property type="evidence" value="ECO:0007669"/>
    <property type="project" value="UniProtKB-KW"/>
</dbReference>